<evidence type="ECO:0000256" key="10">
    <source>
        <dbReference type="RuleBase" id="RU361228"/>
    </source>
</evidence>
<evidence type="ECO:0000256" key="6">
    <source>
        <dbReference type="ARBA" id="ARBA00022679"/>
    </source>
</evidence>
<feature type="domain" description="WWE" evidence="11">
    <location>
        <begin position="1"/>
        <end position="80"/>
    </location>
</feature>
<dbReference type="AlphaFoldDB" id="A0A815BYK3"/>
<keyword evidence="10" id="KW-0521">NADP</keyword>
<dbReference type="Gene3D" id="3.90.176.10">
    <property type="entry name" value="Toxin ADP-ribosyltransferase, Chain A, domain 1"/>
    <property type="match status" value="1"/>
</dbReference>
<dbReference type="PROSITE" id="PS51996">
    <property type="entry name" value="TR_MART"/>
    <property type="match status" value="1"/>
</dbReference>
<dbReference type="GO" id="GO:0003950">
    <property type="term" value="F:NAD+ poly-ADP-ribosyltransferase activity"/>
    <property type="evidence" value="ECO:0007669"/>
    <property type="project" value="TreeGrafter"/>
</dbReference>
<sequence length="421" mass="49749">MASSISSSTRIQWMWKESEDPFSESHQEEWKSYSDIENLIIEESYQSKQSYVILDNYTIHFKHQIQISNIDGSKQRPVKRTMSNRSAFLREQRFTFTPITPDHPFRGLDGWISPFIKETVKYLNLTHEHLPSKDKTIVPIVVEKAACGIIEEGKKIGKQCESEWLAKTLREQKDAGMRNVWKCCAHLYSLESFLYNKLNETMRLIGNDEYEQEWRENLRTLGPFGLLLWDNPFNSKTAKEGTKFYRGAKLSEAHISSFNKECLKSEEEKTKHSFPSFTSCSRNRNKAEEFGNVLFIMTVKHAFTVDLEPFSEYPDEEEELIFPGVCFTIDRIEKHKEKYFIYLTLIQQHYCDNFQRGTGDNFNQKPQILIFLIFIYCRIINHIENQSLYEIYSLSYIIIIIDNQYSILYSHSKNIHTDFYY</sequence>
<dbReference type="InterPro" id="IPR004170">
    <property type="entry name" value="WWE_dom"/>
</dbReference>
<dbReference type="OrthoDB" id="423533at2759"/>
<reference evidence="12" key="1">
    <citation type="submission" date="2021-02" db="EMBL/GenBank/DDBJ databases">
        <authorList>
            <person name="Nowell W R."/>
        </authorList>
    </citation>
    <scope>NUCLEOTIDE SEQUENCE</scope>
</reference>
<dbReference type="InterPro" id="IPR050999">
    <property type="entry name" value="ADP-ribosyltransferase_ARG"/>
</dbReference>
<comment type="catalytic activity">
    <reaction evidence="9 10">
        <text>L-arginyl-[protein] + NAD(+) = N(omega)-(ADP-D-ribosyl)-L-arginyl-[protein] + nicotinamide + H(+)</text>
        <dbReference type="Rhea" id="RHEA:19149"/>
        <dbReference type="Rhea" id="RHEA-COMP:10532"/>
        <dbReference type="Rhea" id="RHEA-COMP:15087"/>
        <dbReference type="ChEBI" id="CHEBI:15378"/>
        <dbReference type="ChEBI" id="CHEBI:17154"/>
        <dbReference type="ChEBI" id="CHEBI:29965"/>
        <dbReference type="ChEBI" id="CHEBI:57540"/>
        <dbReference type="ChEBI" id="CHEBI:142554"/>
        <dbReference type="EC" id="2.4.2.31"/>
    </reaction>
</comment>
<dbReference type="Proteomes" id="UP000663852">
    <property type="component" value="Unassembled WGS sequence"/>
</dbReference>
<keyword evidence="10" id="KW-0520">NAD</keyword>
<dbReference type="Pfam" id="PF01129">
    <property type="entry name" value="ART"/>
    <property type="match status" value="1"/>
</dbReference>
<comment type="subcellular location">
    <subcellularLocation>
        <location evidence="1">Secreted</location>
    </subcellularLocation>
</comment>
<dbReference type="EC" id="2.4.2.31" evidence="10"/>
<dbReference type="PROSITE" id="PS50918">
    <property type="entry name" value="WWE"/>
    <property type="match status" value="1"/>
</dbReference>
<evidence type="ECO:0000256" key="1">
    <source>
        <dbReference type="ARBA" id="ARBA00004613"/>
    </source>
</evidence>
<dbReference type="GO" id="GO:0016779">
    <property type="term" value="F:nucleotidyltransferase activity"/>
    <property type="evidence" value="ECO:0007669"/>
    <property type="project" value="UniProtKB-KW"/>
</dbReference>
<comment type="similarity">
    <text evidence="2 10">Belongs to the Arg-specific ADP-ribosyltransferase family.</text>
</comment>
<dbReference type="GO" id="GO:0005576">
    <property type="term" value="C:extracellular region"/>
    <property type="evidence" value="ECO:0007669"/>
    <property type="project" value="UniProtKB-SubCell"/>
</dbReference>
<keyword evidence="4" id="KW-0800">Toxin</keyword>
<dbReference type="InterPro" id="IPR000768">
    <property type="entry name" value="ART"/>
</dbReference>
<dbReference type="InterPro" id="IPR037197">
    <property type="entry name" value="WWE_dom_sf"/>
</dbReference>
<accession>A0A815BYK3</accession>
<gene>
    <name evidence="12" type="ORF">EDS130_LOCUS29276</name>
</gene>
<evidence type="ECO:0000256" key="8">
    <source>
        <dbReference type="ARBA" id="ARBA00023026"/>
    </source>
</evidence>
<dbReference type="GO" id="GO:0106274">
    <property type="term" value="F:NAD+-protein-arginine ADP-ribosyltransferase activity"/>
    <property type="evidence" value="ECO:0007669"/>
    <property type="project" value="UniProtKB-EC"/>
</dbReference>
<evidence type="ECO:0000313" key="13">
    <source>
        <dbReference type="Proteomes" id="UP000663852"/>
    </source>
</evidence>
<evidence type="ECO:0000259" key="11">
    <source>
        <dbReference type="PROSITE" id="PS50918"/>
    </source>
</evidence>
<keyword evidence="3" id="KW-0964">Secreted</keyword>
<evidence type="ECO:0000256" key="3">
    <source>
        <dbReference type="ARBA" id="ARBA00022525"/>
    </source>
</evidence>
<protein>
    <recommendedName>
        <fullName evidence="10">NAD(P)(+)--arginine ADP-ribosyltransferase</fullName>
        <ecNumber evidence="10">2.4.2.31</ecNumber>
    </recommendedName>
    <alternativeName>
        <fullName evidence="10">Mono(ADP-ribosyl)transferase</fullName>
    </alternativeName>
</protein>
<dbReference type="Gene3D" id="3.30.720.50">
    <property type="match status" value="1"/>
</dbReference>
<evidence type="ECO:0000313" key="12">
    <source>
        <dbReference type="EMBL" id="CAF1275978.1"/>
    </source>
</evidence>
<evidence type="ECO:0000256" key="5">
    <source>
        <dbReference type="ARBA" id="ARBA00022676"/>
    </source>
</evidence>
<keyword evidence="7" id="KW-0548">Nucleotidyltransferase</keyword>
<name>A0A815BYK3_ADIRI</name>
<comment type="caution">
    <text evidence="12">The sequence shown here is derived from an EMBL/GenBank/DDBJ whole genome shotgun (WGS) entry which is preliminary data.</text>
</comment>
<dbReference type="Pfam" id="PF02825">
    <property type="entry name" value="WWE"/>
    <property type="match status" value="1"/>
</dbReference>
<dbReference type="GO" id="GO:0090729">
    <property type="term" value="F:toxin activity"/>
    <property type="evidence" value="ECO:0007669"/>
    <property type="project" value="UniProtKB-KW"/>
</dbReference>
<dbReference type="PANTHER" id="PTHR10339:SF25">
    <property type="entry name" value="SECRETED EXOENZYME S"/>
    <property type="match status" value="1"/>
</dbReference>
<dbReference type="SUPFAM" id="SSF56399">
    <property type="entry name" value="ADP-ribosylation"/>
    <property type="match status" value="1"/>
</dbReference>
<keyword evidence="8" id="KW-0843">Virulence</keyword>
<keyword evidence="6 10" id="KW-0808">Transferase</keyword>
<evidence type="ECO:0000256" key="7">
    <source>
        <dbReference type="ARBA" id="ARBA00022695"/>
    </source>
</evidence>
<organism evidence="12 13">
    <name type="scientific">Adineta ricciae</name>
    <name type="common">Rotifer</name>
    <dbReference type="NCBI Taxonomy" id="249248"/>
    <lineage>
        <taxon>Eukaryota</taxon>
        <taxon>Metazoa</taxon>
        <taxon>Spiralia</taxon>
        <taxon>Gnathifera</taxon>
        <taxon>Rotifera</taxon>
        <taxon>Eurotatoria</taxon>
        <taxon>Bdelloidea</taxon>
        <taxon>Adinetida</taxon>
        <taxon>Adinetidae</taxon>
        <taxon>Adineta</taxon>
    </lineage>
</organism>
<proteinExistence type="inferred from homology"/>
<evidence type="ECO:0000256" key="2">
    <source>
        <dbReference type="ARBA" id="ARBA00009558"/>
    </source>
</evidence>
<dbReference type="SUPFAM" id="SSF117839">
    <property type="entry name" value="WWE domain"/>
    <property type="match status" value="1"/>
</dbReference>
<dbReference type="EMBL" id="CAJNOJ010000197">
    <property type="protein sequence ID" value="CAF1275978.1"/>
    <property type="molecule type" value="Genomic_DNA"/>
</dbReference>
<evidence type="ECO:0000256" key="9">
    <source>
        <dbReference type="ARBA" id="ARBA00047597"/>
    </source>
</evidence>
<evidence type="ECO:0000256" key="4">
    <source>
        <dbReference type="ARBA" id="ARBA00022656"/>
    </source>
</evidence>
<dbReference type="PANTHER" id="PTHR10339">
    <property type="entry name" value="ADP-RIBOSYLTRANSFERASE"/>
    <property type="match status" value="1"/>
</dbReference>
<keyword evidence="5 10" id="KW-0328">Glycosyltransferase</keyword>